<gene>
    <name evidence="1" type="ORF">BLNAU_5257</name>
</gene>
<evidence type="ECO:0000313" key="1">
    <source>
        <dbReference type="EMBL" id="KAK2959768.1"/>
    </source>
</evidence>
<evidence type="ECO:0000313" key="2">
    <source>
        <dbReference type="Proteomes" id="UP001281761"/>
    </source>
</evidence>
<comment type="caution">
    <text evidence="1">The sequence shown here is derived from an EMBL/GenBank/DDBJ whole genome shotgun (WGS) entry which is preliminary data.</text>
</comment>
<dbReference type="Proteomes" id="UP001281761">
    <property type="component" value="Unassembled WGS sequence"/>
</dbReference>
<organism evidence="1 2">
    <name type="scientific">Blattamonas nauphoetae</name>
    <dbReference type="NCBI Taxonomy" id="2049346"/>
    <lineage>
        <taxon>Eukaryota</taxon>
        <taxon>Metamonada</taxon>
        <taxon>Preaxostyla</taxon>
        <taxon>Oxymonadida</taxon>
        <taxon>Blattamonas</taxon>
    </lineage>
</organism>
<accession>A0ABQ9Y7V0</accession>
<proteinExistence type="predicted"/>
<sequence>MIDRNRFSIACKRKEQNTILLYWVIRNMPHIHRHSASRLCPSQLERLLAPSVDVLSRYLIQPSDFGSWARVNRDDLIIDVCILCDQRVIARCLNRNGFFSHFVSGLLSHNTEASESFFRMIVDRSMLPKLAIDDRNKIRKTVPPCLEEGWQDALEYVYVKKAVVTRDPQFGSSQMMLFLGANMKWWAD</sequence>
<reference evidence="1 2" key="1">
    <citation type="journal article" date="2022" name="bioRxiv">
        <title>Genomics of Preaxostyla Flagellates Illuminates Evolutionary Transitions and the Path Towards Mitochondrial Loss.</title>
        <authorList>
            <person name="Novak L.V.F."/>
            <person name="Treitli S.C."/>
            <person name="Pyrih J."/>
            <person name="Halakuc P."/>
            <person name="Pipaliya S.V."/>
            <person name="Vacek V."/>
            <person name="Brzon O."/>
            <person name="Soukal P."/>
            <person name="Eme L."/>
            <person name="Dacks J.B."/>
            <person name="Karnkowska A."/>
            <person name="Elias M."/>
            <person name="Hampl V."/>
        </authorList>
    </citation>
    <scope>NUCLEOTIDE SEQUENCE [LARGE SCALE GENOMIC DNA]</scope>
    <source>
        <strain evidence="1">NAU3</strain>
        <tissue evidence="1">Gut</tissue>
    </source>
</reference>
<name>A0ABQ9Y7V0_9EUKA</name>
<protein>
    <submittedName>
        <fullName evidence="1">Uncharacterized protein</fullName>
    </submittedName>
</protein>
<dbReference type="EMBL" id="JARBJD010000027">
    <property type="protein sequence ID" value="KAK2959768.1"/>
    <property type="molecule type" value="Genomic_DNA"/>
</dbReference>
<keyword evidence="2" id="KW-1185">Reference proteome</keyword>